<dbReference type="Proteomes" id="UP001151760">
    <property type="component" value="Unassembled WGS sequence"/>
</dbReference>
<organism evidence="1 2">
    <name type="scientific">Tanacetum coccineum</name>
    <dbReference type="NCBI Taxonomy" id="301880"/>
    <lineage>
        <taxon>Eukaryota</taxon>
        <taxon>Viridiplantae</taxon>
        <taxon>Streptophyta</taxon>
        <taxon>Embryophyta</taxon>
        <taxon>Tracheophyta</taxon>
        <taxon>Spermatophyta</taxon>
        <taxon>Magnoliopsida</taxon>
        <taxon>eudicotyledons</taxon>
        <taxon>Gunneridae</taxon>
        <taxon>Pentapetalae</taxon>
        <taxon>asterids</taxon>
        <taxon>campanulids</taxon>
        <taxon>Asterales</taxon>
        <taxon>Asteraceae</taxon>
        <taxon>Asteroideae</taxon>
        <taxon>Anthemideae</taxon>
        <taxon>Anthemidinae</taxon>
        <taxon>Tanacetum</taxon>
    </lineage>
</organism>
<sequence length="310" mass="35501">MVKPEIGGNVNFEIKSQFMRELREDTLSGNKNDDAREHVERILDIVSLFNILRVSHDAIMLRVFHITLTGAMKRWVERLPSGIINTCDCSSRLSLKADNEAPRDETSSNGTNKLHGVSFISNDNVYVSKKIDEGPLGVLPCQLPPKELSPGSFTLPFTIGSLNVYAMISYGNSKISDTTRARRYNEWFEENNKHQNYGNTTLPYLRDYIIAPGRIINPYNMENPILSIKSYFPNSSQAHHNKPRPRYYSFKEWLKVKVGHTNVNKSMKNVVLNEWILDIFDVESSSLGMSNNPYSRNLEKYKSVFDNEIE</sequence>
<accession>A0ABQ4WX62</accession>
<evidence type="ECO:0000313" key="2">
    <source>
        <dbReference type="Proteomes" id="UP001151760"/>
    </source>
</evidence>
<keyword evidence="2" id="KW-1185">Reference proteome</keyword>
<dbReference type="EMBL" id="BQNB010009010">
    <property type="protein sequence ID" value="GJS57506.1"/>
    <property type="molecule type" value="Genomic_DNA"/>
</dbReference>
<name>A0ABQ4WX62_9ASTR</name>
<reference evidence="1" key="1">
    <citation type="journal article" date="2022" name="Int. J. Mol. Sci.">
        <title>Draft Genome of Tanacetum Coccineum: Genomic Comparison of Closely Related Tanacetum-Family Plants.</title>
        <authorList>
            <person name="Yamashiro T."/>
            <person name="Shiraishi A."/>
            <person name="Nakayama K."/>
            <person name="Satake H."/>
        </authorList>
    </citation>
    <scope>NUCLEOTIDE SEQUENCE</scope>
</reference>
<protein>
    <submittedName>
        <fullName evidence="1">Uncharacterized protein</fullName>
    </submittedName>
</protein>
<reference evidence="1" key="2">
    <citation type="submission" date="2022-01" db="EMBL/GenBank/DDBJ databases">
        <authorList>
            <person name="Yamashiro T."/>
            <person name="Shiraishi A."/>
            <person name="Satake H."/>
            <person name="Nakayama K."/>
        </authorList>
    </citation>
    <scope>NUCLEOTIDE SEQUENCE</scope>
</reference>
<comment type="caution">
    <text evidence="1">The sequence shown here is derived from an EMBL/GenBank/DDBJ whole genome shotgun (WGS) entry which is preliminary data.</text>
</comment>
<proteinExistence type="predicted"/>
<evidence type="ECO:0000313" key="1">
    <source>
        <dbReference type="EMBL" id="GJS57506.1"/>
    </source>
</evidence>
<gene>
    <name evidence="1" type="ORF">Tco_0652290</name>
</gene>